<evidence type="ECO:0000256" key="1">
    <source>
        <dbReference type="SAM" id="SignalP"/>
    </source>
</evidence>
<organism evidence="2 3">
    <name type="scientific">Empedobacter falsenii</name>
    <dbReference type="NCBI Taxonomy" id="343874"/>
    <lineage>
        <taxon>Bacteria</taxon>
        <taxon>Pseudomonadati</taxon>
        <taxon>Bacteroidota</taxon>
        <taxon>Flavobacteriia</taxon>
        <taxon>Flavobacteriales</taxon>
        <taxon>Weeksellaceae</taxon>
        <taxon>Empedobacter</taxon>
    </lineage>
</organism>
<reference evidence="2 3" key="1">
    <citation type="submission" date="2018-06" db="EMBL/GenBank/DDBJ databases">
        <authorList>
            <consortium name="Pathogen Informatics"/>
            <person name="Doyle S."/>
        </authorList>
    </citation>
    <scope>NUCLEOTIDE SEQUENCE [LARGE SCALE GENOMIC DNA]</scope>
    <source>
        <strain evidence="2 3">NCTC13456</strain>
    </source>
</reference>
<dbReference type="Proteomes" id="UP000254737">
    <property type="component" value="Unassembled WGS sequence"/>
</dbReference>
<keyword evidence="1" id="KW-0732">Signal</keyword>
<evidence type="ECO:0000313" key="2">
    <source>
        <dbReference type="EMBL" id="STD53539.1"/>
    </source>
</evidence>
<gene>
    <name evidence="2" type="ORF">NCTC13456_00540</name>
</gene>
<dbReference type="PROSITE" id="PS51257">
    <property type="entry name" value="PROKAR_LIPOPROTEIN"/>
    <property type="match status" value="1"/>
</dbReference>
<name>A0A376FYU5_9FLAO</name>
<feature type="chain" id="PRO_5016854536" description="Lipoprotein" evidence="1">
    <location>
        <begin position="29"/>
        <end position="196"/>
    </location>
</feature>
<sequence>MKNYPIIVLSMKKILLSTLLISSFLTLSSCGDKKGGRNDLSETEEVEKDSTKGLVVTLEGVFTKNDHFQLFYSNDTNFLEENSITIPVYGQCVVQDIAFELPEGKKPQNLRLDLGSNAEQQFISIKNISIEYRNKIILNGENEKYLDYFPESSTVVYNPQKLNFELKNNLEGIFDPIMFSNDNLKKVLNKVYNETK</sequence>
<evidence type="ECO:0008006" key="4">
    <source>
        <dbReference type="Google" id="ProtNLM"/>
    </source>
</evidence>
<dbReference type="AlphaFoldDB" id="A0A376FYU5"/>
<accession>A0A376FYU5</accession>
<protein>
    <recommendedName>
        <fullName evidence="4">Lipoprotein</fullName>
    </recommendedName>
</protein>
<feature type="signal peptide" evidence="1">
    <location>
        <begin position="1"/>
        <end position="28"/>
    </location>
</feature>
<evidence type="ECO:0000313" key="3">
    <source>
        <dbReference type="Proteomes" id="UP000254737"/>
    </source>
</evidence>
<dbReference type="EMBL" id="UFXS01000001">
    <property type="protein sequence ID" value="STD53539.1"/>
    <property type="molecule type" value="Genomic_DNA"/>
</dbReference>
<proteinExistence type="predicted"/>